<gene>
    <name evidence="2" type="ORF">F9L08_03205</name>
</gene>
<name>A0A6L3YWF7_9HYPH</name>
<evidence type="ECO:0000256" key="1">
    <source>
        <dbReference type="SAM" id="Phobius"/>
    </source>
</evidence>
<reference evidence="2 3" key="1">
    <citation type="submission" date="2019-09" db="EMBL/GenBank/DDBJ databases">
        <title>Taxonomic organization of the family Brucellaceae based on a phylogenomic approach.</title>
        <authorList>
            <person name="Leclercq S."/>
            <person name="Cloeckaert A."/>
            <person name="Zygmunt M.S."/>
        </authorList>
    </citation>
    <scope>NUCLEOTIDE SEQUENCE [LARGE SCALE GENOMIC DNA]</scope>
    <source>
        <strain evidence="2 3">WS1830</strain>
    </source>
</reference>
<comment type="caution">
    <text evidence="2">The sequence shown here is derived from an EMBL/GenBank/DDBJ whole genome shotgun (WGS) entry which is preliminary data.</text>
</comment>
<keyword evidence="1" id="KW-0472">Membrane</keyword>
<dbReference type="AlphaFoldDB" id="A0A6L3YWF7"/>
<feature type="transmembrane region" description="Helical" evidence="1">
    <location>
        <begin position="33"/>
        <end position="56"/>
    </location>
</feature>
<organism evidence="2 3">
    <name type="scientific">Brucella tritici</name>
    <dbReference type="NCBI Taxonomy" id="94626"/>
    <lineage>
        <taxon>Bacteria</taxon>
        <taxon>Pseudomonadati</taxon>
        <taxon>Pseudomonadota</taxon>
        <taxon>Alphaproteobacteria</taxon>
        <taxon>Hyphomicrobiales</taxon>
        <taxon>Brucellaceae</taxon>
        <taxon>Brucella/Ochrobactrum group</taxon>
        <taxon>Brucella</taxon>
    </lineage>
</organism>
<evidence type="ECO:0000313" key="2">
    <source>
        <dbReference type="EMBL" id="KAB2689680.1"/>
    </source>
</evidence>
<feature type="transmembrane region" description="Helical" evidence="1">
    <location>
        <begin position="7"/>
        <end position="27"/>
    </location>
</feature>
<sequence>MKKSEKLAITAGIFGAMVCVGLNYWLGSEVWPWYVHAVLWGISALSAYKALVGFAVTDRLIDN</sequence>
<accession>A0A6L3YWF7</accession>
<evidence type="ECO:0000313" key="3">
    <source>
        <dbReference type="Proteomes" id="UP000481643"/>
    </source>
</evidence>
<proteinExistence type="predicted"/>
<dbReference type="RefSeq" id="WP_151651059.1">
    <property type="nucleotide sequence ID" value="NZ_WBVX01000002.1"/>
</dbReference>
<dbReference type="EMBL" id="WBVX01000002">
    <property type="protein sequence ID" value="KAB2689680.1"/>
    <property type="molecule type" value="Genomic_DNA"/>
</dbReference>
<protein>
    <submittedName>
        <fullName evidence="2">Uncharacterized protein</fullName>
    </submittedName>
</protein>
<dbReference type="Proteomes" id="UP000481643">
    <property type="component" value="Unassembled WGS sequence"/>
</dbReference>
<keyword evidence="1" id="KW-0812">Transmembrane</keyword>
<keyword evidence="1" id="KW-1133">Transmembrane helix</keyword>